<evidence type="ECO:0000313" key="2">
    <source>
        <dbReference type="EMBL" id="PNT10395.1"/>
    </source>
</evidence>
<protein>
    <recommendedName>
        <fullName evidence="4">Secreted protein</fullName>
    </recommendedName>
</protein>
<organism evidence="2 3">
    <name type="scientific">Populus trichocarpa</name>
    <name type="common">Western balsam poplar</name>
    <name type="synonym">Populus balsamifera subsp. trichocarpa</name>
    <dbReference type="NCBI Taxonomy" id="3694"/>
    <lineage>
        <taxon>Eukaryota</taxon>
        <taxon>Viridiplantae</taxon>
        <taxon>Streptophyta</taxon>
        <taxon>Embryophyta</taxon>
        <taxon>Tracheophyta</taxon>
        <taxon>Spermatophyta</taxon>
        <taxon>Magnoliopsida</taxon>
        <taxon>eudicotyledons</taxon>
        <taxon>Gunneridae</taxon>
        <taxon>Pentapetalae</taxon>
        <taxon>rosids</taxon>
        <taxon>fabids</taxon>
        <taxon>Malpighiales</taxon>
        <taxon>Salicaceae</taxon>
        <taxon>Saliceae</taxon>
        <taxon>Populus</taxon>
    </lineage>
</organism>
<sequence>MLKFFVFLCIIITDSEAFLRYTRIMGCSSCNTKLTSCRTPILWRVTKNIIKIISGQQQKKRELSLLGVSSKFCYPVCKFSLPNCLQVANTARIKSQRHPVTSNKTVIPPMYRKGKNC</sequence>
<dbReference type="EMBL" id="CM009301">
    <property type="protein sequence ID" value="PNT10395.1"/>
    <property type="molecule type" value="Genomic_DNA"/>
</dbReference>
<feature type="signal peptide" evidence="1">
    <location>
        <begin position="1"/>
        <end position="17"/>
    </location>
</feature>
<dbReference type="InParanoid" id="A0A2K1YBJ4"/>
<accession>A0A2K1YBJ4</accession>
<dbReference type="AlphaFoldDB" id="A0A2K1YBJ4"/>
<evidence type="ECO:0000313" key="3">
    <source>
        <dbReference type="Proteomes" id="UP000006729"/>
    </source>
</evidence>
<evidence type="ECO:0008006" key="4">
    <source>
        <dbReference type="Google" id="ProtNLM"/>
    </source>
</evidence>
<keyword evidence="1" id="KW-0732">Signal</keyword>
<reference evidence="2 3" key="1">
    <citation type="journal article" date="2006" name="Science">
        <title>The genome of black cottonwood, Populus trichocarpa (Torr. &amp; Gray).</title>
        <authorList>
            <person name="Tuskan G.A."/>
            <person name="Difazio S."/>
            <person name="Jansson S."/>
            <person name="Bohlmann J."/>
            <person name="Grigoriev I."/>
            <person name="Hellsten U."/>
            <person name="Putnam N."/>
            <person name="Ralph S."/>
            <person name="Rombauts S."/>
            <person name="Salamov A."/>
            <person name="Schein J."/>
            <person name="Sterck L."/>
            <person name="Aerts A."/>
            <person name="Bhalerao R.R."/>
            <person name="Bhalerao R.P."/>
            <person name="Blaudez D."/>
            <person name="Boerjan W."/>
            <person name="Brun A."/>
            <person name="Brunner A."/>
            <person name="Busov V."/>
            <person name="Campbell M."/>
            <person name="Carlson J."/>
            <person name="Chalot M."/>
            <person name="Chapman J."/>
            <person name="Chen G.L."/>
            <person name="Cooper D."/>
            <person name="Coutinho P.M."/>
            <person name="Couturier J."/>
            <person name="Covert S."/>
            <person name="Cronk Q."/>
            <person name="Cunningham R."/>
            <person name="Davis J."/>
            <person name="Degroeve S."/>
            <person name="Dejardin A."/>
            <person name="Depamphilis C."/>
            <person name="Detter J."/>
            <person name="Dirks B."/>
            <person name="Dubchak I."/>
            <person name="Duplessis S."/>
            <person name="Ehlting J."/>
            <person name="Ellis B."/>
            <person name="Gendler K."/>
            <person name="Goodstein D."/>
            <person name="Gribskov M."/>
            <person name="Grimwood J."/>
            <person name="Groover A."/>
            <person name="Gunter L."/>
            <person name="Hamberger B."/>
            <person name="Heinze B."/>
            <person name="Helariutta Y."/>
            <person name="Henrissat B."/>
            <person name="Holligan D."/>
            <person name="Holt R."/>
            <person name="Huang W."/>
            <person name="Islam-Faridi N."/>
            <person name="Jones S."/>
            <person name="Jones-Rhoades M."/>
            <person name="Jorgensen R."/>
            <person name="Joshi C."/>
            <person name="Kangasjarvi J."/>
            <person name="Karlsson J."/>
            <person name="Kelleher C."/>
            <person name="Kirkpatrick R."/>
            <person name="Kirst M."/>
            <person name="Kohler A."/>
            <person name="Kalluri U."/>
            <person name="Larimer F."/>
            <person name="Leebens-Mack J."/>
            <person name="Leple J.C."/>
            <person name="Locascio P."/>
            <person name="Lou Y."/>
            <person name="Lucas S."/>
            <person name="Martin F."/>
            <person name="Montanini B."/>
            <person name="Napoli C."/>
            <person name="Nelson D.R."/>
            <person name="Nelson C."/>
            <person name="Nieminen K."/>
            <person name="Nilsson O."/>
            <person name="Pereda V."/>
            <person name="Peter G."/>
            <person name="Philippe R."/>
            <person name="Pilate G."/>
            <person name="Poliakov A."/>
            <person name="Razumovskaya J."/>
            <person name="Richardson P."/>
            <person name="Rinaldi C."/>
            <person name="Ritland K."/>
            <person name="Rouze P."/>
            <person name="Ryaboy D."/>
            <person name="Schmutz J."/>
            <person name="Schrader J."/>
            <person name="Segerman B."/>
            <person name="Shin H."/>
            <person name="Siddiqui A."/>
            <person name="Sterky F."/>
            <person name="Terry A."/>
            <person name="Tsai C.J."/>
            <person name="Uberbacher E."/>
            <person name="Unneberg P."/>
            <person name="Vahala J."/>
            <person name="Wall K."/>
            <person name="Wessler S."/>
            <person name="Yang G."/>
            <person name="Yin T."/>
            <person name="Douglas C."/>
            <person name="Marra M."/>
            <person name="Sandberg G."/>
            <person name="Van de Peer Y."/>
            <person name="Rokhsar D."/>
        </authorList>
    </citation>
    <scope>NUCLEOTIDE SEQUENCE [LARGE SCALE GENOMIC DNA]</scope>
    <source>
        <strain evidence="3">cv. Nisqually</strain>
    </source>
</reference>
<name>A0A2K1YBJ4_POPTR</name>
<proteinExistence type="predicted"/>
<keyword evidence="3" id="KW-1185">Reference proteome</keyword>
<feature type="chain" id="PRO_5014446556" description="Secreted protein" evidence="1">
    <location>
        <begin position="18"/>
        <end position="117"/>
    </location>
</feature>
<evidence type="ECO:0000256" key="1">
    <source>
        <dbReference type="SAM" id="SignalP"/>
    </source>
</evidence>
<dbReference type="Proteomes" id="UP000006729">
    <property type="component" value="Chromosome 12"/>
</dbReference>
<gene>
    <name evidence="2" type="ORF">POPTR_012G098700</name>
</gene>